<evidence type="ECO:0000313" key="1">
    <source>
        <dbReference type="EMBL" id="TDL16171.1"/>
    </source>
</evidence>
<organism evidence="1 2">
    <name type="scientific">Rickenella mellea</name>
    <dbReference type="NCBI Taxonomy" id="50990"/>
    <lineage>
        <taxon>Eukaryota</taxon>
        <taxon>Fungi</taxon>
        <taxon>Dikarya</taxon>
        <taxon>Basidiomycota</taxon>
        <taxon>Agaricomycotina</taxon>
        <taxon>Agaricomycetes</taxon>
        <taxon>Hymenochaetales</taxon>
        <taxon>Rickenellaceae</taxon>
        <taxon>Rickenella</taxon>
    </lineage>
</organism>
<evidence type="ECO:0000313" key="2">
    <source>
        <dbReference type="Proteomes" id="UP000294933"/>
    </source>
</evidence>
<dbReference type="Proteomes" id="UP000294933">
    <property type="component" value="Unassembled WGS sequence"/>
</dbReference>
<keyword evidence="2" id="KW-1185">Reference proteome</keyword>
<reference evidence="1 2" key="1">
    <citation type="submission" date="2018-06" db="EMBL/GenBank/DDBJ databases">
        <title>A transcriptomic atlas of mushroom development highlights an independent origin of complex multicellularity.</title>
        <authorList>
            <consortium name="DOE Joint Genome Institute"/>
            <person name="Krizsan K."/>
            <person name="Almasi E."/>
            <person name="Merenyi Z."/>
            <person name="Sahu N."/>
            <person name="Viragh M."/>
            <person name="Koszo T."/>
            <person name="Mondo S."/>
            <person name="Kiss B."/>
            <person name="Balint B."/>
            <person name="Kues U."/>
            <person name="Barry K."/>
            <person name="Hegedus J.C."/>
            <person name="Henrissat B."/>
            <person name="Johnson J."/>
            <person name="Lipzen A."/>
            <person name="Ohm R."/>
            <person name="Nagy I."/>
            <person name="Pangilinan J."/>
            <person name="Yan J."/>
            <person name="Xiong Y."/>
            <person name="Grigoriev I.V."/>
            <person name="Hibbett D.S."/>
            <person name="Nagy L.G."/>
        </authorList>
    </citation>
    <scope>NUCLEOTIDE SEQUENCE [LARGE SCALE GENOMIC DNA]</scope>
    <source>
        <strain evidence="1 2">SZMC22713</strain>
    </source>
</reference>
<sequence length="287" mass="32862">MNVPSYYTPNSELVLDLKEGGRLKVKVVKVFTPFLRCQVSLVKVTEDLADLPSTFIIKTFDPRFDGVRFMHEGADENPWSREAEAEAEALRRRGTPRRPQRDYELPEDDDVVAWEQFCYERMDCAYSVEVEAYQRLRSLQGVHIPTFYGEAKLLTTDVKRAIIPRALLVQYIPNLLPIDKISKDLITPTLAKSFLNLLKTFHAHGVIQNNVNGAHANLVVSRSETGETRAFVVYFGSAVVRGDETEEEWWNIVFHLADTKFTLRQLKKCLGTEDMQSFIGEPIEEYA</sequence>
<dbReference type="AlphaFoldDB" id="A0A4Y7PMF2"/>
<name>A0A4Y7PMF2_9AGAM</name>
<evidence type="ECO:0008006" key="3">
    <source>
        <dbReference type="Google" id="ProtNLM"/>
    </source>
</evidence>
<dbReference type="STRING" id="50990.A0A4Y7PMF2"/>
<dbReference type="VEuPathDB" id="FungiDB:BD410DRAFT_795592"/>
<dbReference type="OrthoDB" id="2521594at2759"/>
<accession>A0A4Y7PMF2</accession>
<protein>
    <recommendedName>
        <fullName evidence="3">Protein kinase domain-containing protein</fullName>
    </recommendedName>
</protein>
<proteinExistence type="predicted"/>
<gene>
    <name evidence="1" type="ORF">BD410DRAFT_795592</name>
</gene>
<dbReference type="EMBL" id="ML170249">
    <property type="protein sequence ID" value="TDL16171.1"/>
    <property type="molecule type" value="Genomic_DNA"/>
</dbReference>